<organism evidence="2">
    <name type="scientific">Oryza barthii</name>
    <dbReference type="NCBI Taxonomy" id="65489"/>
    <lineage>
        <taxon>Eukaryota</taxon>
        <taxon>Viridiplantae</taxon>
        <taxon>Streptophyta</taxon>
        <taxon>Embryophyta</taxon>
        <taxon>Tracheophyta</taxon>
        <taxon>Spermatophyta</taxon>
        <taxon>Magnoliopsida</taxon>
        <taxon>Liliopsida</taxon>
        <taxon>Poales</taxon>
        <taxon>Poaceae</taxon>
        <taxon>BOP clade</taxon>
        <taxon>Oryzoideae</taxon>
        <taxon>Oryzeae</taxon>
        <taxon>Oryzinae</taxon>
        <taxon>Oryza</taxon>
    </lineage>
</organism>
<evidence type="ECO:0008006" key="4">
    <source>
        <dbReference type="Google" id="ProtNLM"/>
    </source>
</evidence>
<name>A0A0D3EP30_9ORYZ</name>
<keyword evidence="3" id="KW-1185">Reference proteome</keyword>
<proteinExistence type="predicted"/>
<feature type="compositionally biased region" description="Low complexity" evidence="1">
    <location>
        <begin position="16"/>
        <end position="31"/>
    </location>
</feature>
<dbReference type="PaxDb" id="65489-OBART01G16400.1"/>
<evidence type="ECO:0000313" key="3">
    <source>
        <dbReference type="Proteomes" id="UP000026960"/>
    </source>
</evidence>
<sequence>MGGRGDRGDHRDHGTSTRSSTVSRSPPTLRSSLEERSTSSGRCSGTTSLCPTYTPCIASLARAPVPALSATAFFLALPEGRQLHTLATKLGLVPSHTIVAKSLLHLYSFDGFSGVALDLFHCIPDRLLVSWNTAVDALVSNGDHLATLNLFLGSFHELDLDPLSASEQG</sequence>
<dbReference type="Gramene" id="OBART01G16400.1">
    <property type="protein sequence ID" value="OBART01G16400.1"/>
    <property type="gene ID" value="OBART01G16400"/>
</dbReference>
<evidence type="ECO:0000256" key="1">
    <source>
        <dbReference type="SAM" id="MobiDB-lite"/>
    </source>
</evidence>
<dbReference type="HOGENOM" id="CLU_1780357_0_0_1"/>
<protein>
    <recommendedName>
        <fullName evidence="4">Pentatricopeptide repeat-containing protein</fullName>
    </recommendedName>
</protein>
<feature type="compositionally biased region" description="Basic and acidic residues" evidence="1">
    <location>
        <begin position="1"/>
        <end position="15"/>
    </location>
</feature>
<reference evidence="2" key="2">
    <citation type="submission" date="2015-03" db="UniProtKB">
        <authorList>
            <consortium name="EnsemblPlants"/>
        </authorList>
    </citation>
    <scope>IDENTIFICATION</scope>
</reference>
<dbReference type="EnsemblPlants" id="OBART01G16400.1">
    <property type="protein sequence ID" value="OBART01G16400.1"/>
    <property type="gene ID" value="OBART01G16400"/>
</dbReference>
<accession>A0A0D3EP30</accession>
<dbReference type="AlphaFoldDB" id="A0A0D3EP30"/>
<evidence type="ECO:0000313" key="2">
    <source>
        <dbReference type="EnsemblPlants" id="OBART01G16400.1"/>
    </source>
</evidence>
<dbReference type="Proteomes" id="UP000026960">
    <property type="component" value="Chromosome 1"/>
</dbReference>
<dbReference type="STRING" id="65489.A0A0D3EP30"/>
<feature type="region of interest" description="Disordered" evidence="1">
    <location>
        <begin position="1"/>
        <end position="45"/>
    </location>
</feature>
<reference evidence="2" key="1">
    <citation type="journal article" date="2009" name="Rice">
        <title>De Novo Next Generation Sequencing of Plant Genomes.</title>
        <authorList>
            <person name="Rounsley S."/>
            <person name="Marri P.R."/>
            <person name="Yu Y."/>
            <person name="He R."/>
            <person name="Sisneros N."/>
            <person name="Goicoechea J.L."/>
            <person name="Lee S.J."/>
            <person name="Angelova A."/>
            <person name="Kudrna D."/>
            <person name="Luo M."/>
            <person name="Affourtit J."/>
            <person name="Desany B."/>
            <person name="Knight J."/>
            <person name="Niazi F."/>
            <person name="Egholm M."/>
            <person name="Wing R.A."/>
        </authorList>
    </citation>
    <scope>NUCLEOTIDE SEQUENCE [LARGE SCALE GENOMIC DNA]</scope>
    <source>
        <strain evidence="2">cv. IRGC 105608</strain>
    </source>
</reference>